<dbReference type="GO" id="GO:0071578">
    <property type="term" value="P:zinc ion import across plasma membrane"/>
    <property type="evidence" value="ECO:0007669"/>
    <property type="project" value="TreeGrafter"/>
</dbReference>
<accession>A0A3S3PJ19</accession>
<dbReference type="GO" id="GO:0005385">
    <property type="term" value="F:zinc ion transmembrane transporter activity"/>
    <property type="evidence" value="ECO:0007669"/>
    <property type="project" value="TreeGrafter"/>
</dbReference>
<evidence type="ECO:0000256" key="7">
    <source>
        <dbReference type="SAM" id="Phobius"/>
    </source>
</evidence>
<evidence type="ECO:0000313" key="8">
    <source>
        <dbReference type="EMBL" id="RWS10570.1"/>
    </source>
</evidence>
<evidence type="ECO:0000313" key="9">
    <source>
        <dbReference type="Proteomes" id="UP000285301"/>
    </source>
</evidence>
<feature type="transmembrane region" description="Helical" evidence="7">
    <location>
        <begin position="38"/>
        <end position="58"/>
    </location>
</feature>
<comment type="similarity">
    <text evidence="2">Belongs to the ZIP transporter (TC 2.A.5) family.</text>
</comment>
<organism evidence="8 9">
    <name type="scientific">Dinothrombium tinctorium</name>
    <dbReference type="NCBI Taxonomy" id="1965070"/>
    <lineage>
        <taxon>Eukaryota</taxon>
        <taxon>Metazoa</taxon>
        <taxon>Ecdysozoa</taxon>
        <taxon>Arthropoda</taxon>
        <taxon>Chelicerata</taxon>
        <taxon>Arachnida</taxon>
        <taxon>Acari</taxon>
        <taxon>Acariformes</taxon>
        <taxon>Trombidiformes</taxon>
        <taxon>Prostigmata</taxon>
        <taxon>Anystina</taxon>
        <taxon>Parasitengona</taxon>
        <taxon>Trombidioidea</taxon>
        <taxon>Trombidiidae</taxon>
        <taxon>Dinothrombium</taxon>
    </lineage>
</organism>
<dbReference type="InterPro" id="IPR050799">
    <property type="entry name" value="ZIP_Transporter"/>
</dbReference>
<dbReference type="EMBL" id="NCKU01002054">
    <property type="protein sequence ID" value="RWS10570.1"/>
    <property type="molecule type" value="Genomic_DNA"/>
</dbReference>
<keyword evidence="5 7" id="KW-0472">Membrane</keyword>
<evidence type="ECO:0000256" key="1">
    <source>
        <dbReference type="ARBA" id="ARBA00004141"/>
    </source>
</evidence>
<dbReference type="PANTHER" id="PTHR12191:SF37">
    <property type="entry name" value="ZINC TRANSPORTER FOI"/>
    <property type="match status" value="1"/>
</dbReference>
<dbReference type="InterPro" id="IPR003689">
    <property type="entry name" value="ZIP"/>
</dbReference>
<evidence type="ECO:0000256" key="4">
    <source>
        <dbReference type="ARBA" id="ARBA00022989"/>
    </source>
</evidence>
<dbReference type="GO" id="GO:0030003">
    <property type="term" value="P:intracellular monoatomic cation homeostasis"/>
    <property type="evidence" value="ECO:0007669"/>
    <property type="project" value="TreeGrafter"/>
</dbReference>
<feature type="transmembrane region" description="Helical" evidence="7">
    <location>
        <begin position="6"/>
        <end position="26"/>
    </location>
</feature>
<keyword evidence="3 7" id="KW-0812">Transmembrane</keyword>
<comment type="caution">
    <text evidence="8">The sequence shown here is derived from an EMBL/GenBank/DDBJ whole genome shotgun (WGS) entry which is preliminary data.</text>
</comment>
<dbReference type="Proteomes" id="UP000285301">
    <property type="component" value="Unassembled WGS sequence"/>
</dbReference>
<proteinExistence type="inferred from homology"/>
<dbReference type="STRING" id="1965070.A0A3S3PJ19"/>
<feature type="transmembrane region" description="Helical" evidence="7">
    <location>
        <begin position="336"/>
        <end position="355"/>
    </location>
</feature>
<dbReference type="GO" id="GO:0140410">
    <property type="term" value="F:monoatomic cation:bicarbonate symporter activity"/>
    <property type="evidence" value="ECO:0007669"/>
    <property type="project" value="TreeGrafter"/>
</dbReference>
<reference evidence="8 9" key="1">
    <citation type="journal article" date="2018" name="Gigascience">
        <title>Genomes of trombidid mites reveal novel predicted allergens and laterally-transferred genes associated with secondary metabolism.</title>
        <authorList>
            <person name="Dong X."/>
            <person name="Chaisiri K."/>
            <person name="Xia D."/>
            <person name="Armstrong S.D."/>
            <person name="Fang Y."/>
            <person name="Donnelly M.J."/>
            <person name="Kadowaki T."/>
            <person name="McGarry J.W."/>
            <person name="Darby A.C."/>
            <person name="Makepeace B.L."/>
        </authorList>
    </citation>
    <scope>NUCLEOTIDE SEQUENCE [LARGE SCALE GENOMIC DNA]</scope>
    <source>
        <strain evidence="8">UoL-WK</strain>
    </source>
</reference>
<evidence type="ECO:0000256" key="6">
    <source>
        <dbReference type="SAM" id="MobiDB-lite"/>
    </source>
</evidence>
<dbReference type="Pfam" id="PF02535">
    <property type="entry name" value="Zip"/>
    <property type="match status" value="1"/>
</dbReference>
<feature type="non-terminal residue" evidence="8">
    <location>
        <position position="402"/>
    </location>
</feature>
<dbReference type="GO" id="GO:0005886">
    <property type="term" value="C:plasma membrane"/>
    <property type="evidence" value="ECO:0007669"/>
    <property type="project" value="TreeGrafter"/>
</dbReference>
<dbReference type="AlphaFoldDB" id="A0A3S3PJ19"/>
<gene>
    <name evidence="8" type="ORF">B4U79_01041</name>
</gene>
<feature type="region of interest" description="Disordered" evidence="6">
    <location>
        <begin position="77"/>
        <end position="102"/>
    </location>
</feature>
<feature type="transmembrane region" description="Helical" evidence="7">
    <location>
        <begin position="113"/>
        <end position="136"/>
    </location>
</feature>
<feature type="transmembrane region" description="Helical" evidence="7">
    <location>
        <begin position="310"/>
        <end position="330"/>
    </location>
</feature>
<feature type="transmembrane region" description="Helical" evidence="7">
    <location>
        <begin position="375"/>
        <end position="393"/>
    </location>
</feature>
<protein>
    <submittedName>
        <fullName evidence="8">Zinc transporter-like protein</fullName>
    </submittedName>
</protein>
<dbReference type="PANTHER" id="PTHR12191">
    <property type="entry name" value="SOLUTE CARRIER FAMILY 39"/>
    <property type="match status" value="1"/>
</dbReference>
<feature type="compositionally biased region" description="Basic and acidic residues" evidence="6">
    <location>
        <begin position="84"/>
        <end position="102"/>
    </location>
</feature>
<dbReference type="OrthoDB" id="200954at2759"/>
<evidence type="ECO:0000256" key="5">
    <source>
        <dbReference type="ARBA" id="ARBA00023136"/>
    </source>
</evidence>
<comment type="subcellular location">
    <subcellularLocation>
        <location evidence="1">Membrane</location>
        <topology evidence="1">Multi-pass membrane protein</topology>
    </subcellularLocation>
</comment>
<evidence type="ECO:0000256" key="2">
    <source>
        <dbReference type="ARBA" id="ARBA00006939"/>
    </source>
</evidence>
<evidence type="ECO:0000256" key="3">
    <source>
        <dbReference type="ARBA" id="ARBA00022692"/>
    </source>
</evidence>
<name>A0A3S3PJ19_9ACAR</name>
<sequence length="402" mass="43662">MFQLWLYGAAAVVVISLIGLLAINLIPYIQQRHHQEVLQLLVGLAIGTLTSDALLHLLPHAFSGNHSHEHQHQHLKSVLSEASTAHDHDHHDDIHEHSNHSIDPDLDHHTKGVWYGLMALTGIIGFLIFERVLTIVSDLCHKPHRKTSKIANCNRAVGEKISNHNASMDATTPNVELEKLNTVHDTITMLPVNGEKLKNGINEISEPGFLNTNSNTTNDEIQLTTEQCHRETIVYQHNNPDGAKSIIMMIVTGDGLHNFFDGLAIGIAFAGNGLAGGFSTSVAILCHELPHEVGDFAVLLSAGLSVKRAVLYNTLSAVLCFIGMTVGIVVGNLNTAMLSAVIAGMFLYIALVNMIPQLDCCPTQSGTTRAFKLSIQLVGISIGVAIMCGIALYETRIQNFLN</sequence>
<keyword evidence="9" id="KW-1185">Reference proteome</keyword>
<keyword evidence="4 7" id="KW-1133">Transmembrane helix</keyword>